<gene>
    <name evidence="9" type="ordered locus">Ilyop_2342</name>
</gene>
<dbReference type="SUPFAM" id="SSF142019">
    <property type="entry name" value="Nqo1 FMN-binding domain-like"/>
    <property type="match status" value="1"/>
</dbReference>
<evidence type="ECO:0000313" key="10">
    <source>
        <dbReference type="Proteomes" id="UP000006875"/>
    </source>
</evidence>
<name>E3HDA2_ILYPC</name>
<dbReference type="InterPro" id="IPR017896">
    <property type="entry name" value="4Fe4S_Fe-S-bd"/>
</dbReference>
<dbReference type="Pfam" id="PF01512">
    <property type="entry name" value="Complex1_51K"/>
    <property type="match status" value="1"/>
</dbReference>
<dbReference type="Pfam" id="PF13375">
    <property type="entry name" value="RnfC_N"/>
    <property type="match status" value="1"/>
</dbReference>
<dbReference type="InterPro" id="IPR017900">
    <property type="entry name" value="4Fe4S_Fe_S_CS"/>
</dbReference>
<keyword evidence="7" id="KW-0411">Iron-sulfur</keyword>
<dbReference type="PANTHER" id="PTHR43034:SF2">
    <property type="entry name" value="ION-TRANSLOCATING OXIDOREDUCTASE COMPLEX SUBUNIT C"/>
    <property type="match status" value="1"/>
</dbReference>
<keyword evidence="6" id="KW-0408">Iron</keyword>
<dbReference type="GO" id="GO:0016020">
    <property type="term" value="C:membrane"/>
    <property type="evidence" value="ECO:0007669"/>
    <property type="project" value="InterPro"/>
</dbReference>
<organism evidence="9 10">
    <name type="scientific">Ilyobacter polytropus (strain ATCC 51220 / DSM 2926 / LMG 16218 / CuHBu1)</name>
    <dbReference type="NCBI Taxonomy" id="572544"/>
    <lineage>
        <taxon>Bacteria</taxon>
        <taxon>Fusobacteriati</taxon>
        <taxon>Fusobacteriota</taxon>
        <taxon>Fusobacteriia</taxon>
        <taxon>Fusobacteriales</taxon>
        <taxon>Fusobacteriaceae</taxon>
        <taxon>Ilyobacter</taxon>
    </lineage>
</organism>
<proteinExistence type="predicted"/>
<dbReference type="RefSeq" id="WP_013388761.1">
    <property type="nucleotide sequence ID" value="NC_014633.1"/>
</dbReference>
<dbReference type="InterPro" id="IPR011538">
    <property type="entry name" value="Nuo51_FMN-bd"/>
</dbReference>
<sequence>MDIVQKIREAGIVGAGGAGFPTHIKFSVDKVDYLLVNGAECEPLLQIDKYLMREKASEIIKILEQLGDRIQAKEIHIALKGKYKSEITELENAIKNLNSRVKIFKMGTYYPAGDEQQIVFEVTGRTVPEAGIPLDVGVIVTNVGTLVNIYEAVDSDKPVVDKCLSIHGEVKKPLIIKTPIGMTFEKCIEAAGGATIDNYKIIVGGPMMGKVIVKESLKKEVVTKTTGALIVVPEDHYMIYRNGKTVKHIVNEAKSACIQCRMCTDLCPRYLIGHKLRPHRIMRNVSMLENDSEILKEAMLCCECGICELFACPMQISPRLVNIHLKNIFRKNNVRFEKSTRELAADSMREYRKVPTDRLISRIGMSKYTDFSEKKAVVLESDEVSIPLKQHIGAPAKPVVSVGDHVECGQVIGEVKEGLGANIHSSIEGIVIGIGDSVIIKNKGANK</sequence>
<dbReference type="GO" id="GO:0051539">
    <property type="term" value="F:4 iron, 4 sulfur cluster binding"/>
    <property type="evidence" value="ECO:0007669"/>
    <property type="project" value="UniProtKB-KW"/>
</dbReference>
<dbReference type="InterPro" id="IPR019554">
    <property type="entry name" value="Soluble_ligand-bd"/>
</dbReference>
<dbReference type="InterPro" id="IPR026902">
    <property type="entry name" value="RnfC_N"/>
</dbReference>
<dbReference type="Proteomes" id="UP000006875">
    <property type="component" value="Plasmid pILYOP01"/>
</dbReference>
<dbReference type="PROSITE" id="PS51379">
    <property type="entry name" value="4FE4S_FER_2"/>
    <property type="match status" value="1"/>
</dbReference>
<dbReference type="SUPFAM" id="SSF46548">
    <property type="entry name" value="alpha-helical ferredoxin"/>
    <property type="match status" value="1"/>
</dbReference>
<dbReference type="Pfam" id="PF13534">
    <property type="entry name" value="Fer4_17"/>
    <property type="match status" value="1"/>
</dbReference>
<dbReference type="PIRSF" id="PIRSF036408">
    <property type="entry name" value="PduS_prd"/>
    <property type="match status" value="1"/>
</dbReference>
<keyword evidence="9" id="KW-0614">Plasmid</keyword>
<dbReference type="InterPro" id="IPR017054">
    <property type="entry name" value="PduS"/>
</dbReference>
<keyword evidence="10" id="KW-1185">Reference proteome</keyword>
<evidence type="ECO:0000256" key="5">
    <source>
        <dbReference type="ARBA" id="ARBA00022982"/>
    </source>
</evidence>
<keyword evidence="2" id="KW-0004">4Fe-4S</keyword>
<keyword evidence="4" id="KW-0677">Repeat</keyword>
<dbReference type="KEGG" id="ipo:Ilyop_2342"/>
<dbReference type="Gene3D" id="3.10.20.600">
    <property type="match status" value="1"/>
</dbReference>
<dbReference type="PANTHER" id="PTHR43034">
    <property type="entry name" value="ION-TRANSLOCATING OXIDOREDUCTASE COMPLEX SUBUNIT C"/>
    <property type="match status" value="1"/>
</dbReference>
<evidence type="ECO:0000256" key="3">
    <source>
        <dbReference type="ARBA" id="ARBA00022723"/>
    </source>
</evidence>
<evidence type="ECO:0000313" key="9">
    <source>
        <dbReference type="EMBL" id="ADO84102.1"/>
    </source>
</evidence>
<evidence type="ECO:0000256" key="4">
    <source>
        <dbReference type="ARBA" id="ARBA00022737"/>
    </source>
</evidence>
<dbReference type="InterPro" id="IPR010208">
    <property type="entry name" value="Ion_transpt_RnfC/RsxC"/>
</dbReference>
<dbReference type="Pfam" id="PF10531">
    <property type="entry name" value="SLBB"/>
    <property type="match status" value="1"/>
</dbReference>
<keyword evidence="1" id="KW-0813">Transport</keyword>
<dbReference type="OrthoDB" id="9767754at2"/>
<dbReference type="PROSITE" id="PS00198">
    <property type="entry name" value="4FE4S_FER_1"/>
    <property type="match status" value="1"/>
</dbReference>
<evidence type="ECO:0000256" key="6">
    <source>
        <dbReference type="ARBA" id="ARBA00023004"/>
    </source>
</evidence>
<evidence type="ECO:0000256" key="7">
    <source>
        <dbReference type="ARBA" id="ARBA00023014"/>
    </source>
</evidence>
<dbReference type="GO" id="GO:0046872">
    <property type="term" value="F:metal ion binding"/>
    <property type="evidence" value="ECO:0007669"/>
    <property type="project" value="UniProtKB-KW"/>
</dbReference>
<keyword evidence="3" id="KW-0479">Metal-binding</keyword>
<evidence type="ECO:0000259" key="8">
    <source>
        <dbReference type="PROSITE" id="PS51379"/>
    </source>
</evidence>
<geneLocation type="plasmid" evidence="9 10">
    <name>pILYOP01</name>
</geneLocation>
<dbReference type="SUPFAM" id="SSF142984">
    <property type="entry name" value="Nqo1 middle domain-like"/>
    <property type="match status" value="1"/>
</dbReference>
<dbReference type="AlphaFoldDB" id="E3HDA2"/>
<dbReference type="Gene3D" id="3.40.50.11540">
    <property type="entry name" value="NADH-ubiquinone oxidoreductase 51kDa subunit"/>
    <property type="match status" value="1"/>
</dbReference>
<dbReference type="GO" id="GO:0009055">
    <property type="term" value="F:electron transfer activity"/>
    <property type="evidence" value="ECO:0007669"/>
    <property type="project" value="InterPro"/>
</dbReference>
<protein>
    <submittedName>
        <fullName evidence="9">Respiratory-chain NADH dehydrogenase domain 51 kDa subunit</fullName>
    </submittedName>
</protein>
<dbReference type="HOGENOM" id="CLU_010808_0_0_0"/>
<dbReference type="EMBL" id="CP002282">
    <property type="protein sequence ID" value="ADO84102.1"/>
    <property type="molecule type" value="Genomic_DNA"/>
</dbReference>
<keyword evidence="5" id="KW-0249">Electron transport</keyword>
<evidence type="ECO:0000256" key="2">
    <source>
        <dbReference type="ARBA" id="ARBA00022485"/>
    </source>
</evidence>
<dbReference type="InterPro" id="IPR037225">
    <property type="entry name" value="Nuo51_FMN-bd_sf"/>
</dbReference>
<evidence type="ECO:0000256" key="1">
    <source>
        <dbReference type="ARBA" id="ARBA00022448"/>
    </source>
</evidence>
<feature type="domain" description="4Fe-4S ferredoxin-type" evidence="8">
    <location>
        <begin position="246"/>
        <end position="277"/>
    </location>
</feature>
<accession>E3HDA2</accession>
<reference evidence="9 10" key="1">
    <citation type="journal article" date="2010" name="Stand. Genomic Sci.">
        <title>Complete genome sequence of Ilyobacter polytropus type strain (CuHbu1).</title>
        <authorList>
            <person name="Sikorski J."/>
            <person name="Chertkov O."/>
            <person name="Lapidus A."/>
            <person name="Nolan M."/>
            <person name="Lucas S."/>
            <person name="Del Rio T.G."/>
            <person name="Tice H."/>
            <person name="Cheng J.F."/>
            <person name="Tapia R."/>
            <person name="Han C."/>
            <person name="Goodwin L."/>
            <person name="Pitluck S."/>
            <person name="Liolios K."/>
            <person name="Ivanova N."/>
            <person name="Mavromatis K."/>
            <person name="Mikhailova N."/>
            <person name="Pati A."/>
            <person name="Chen A."/>
            <person name="Palaniappan K."/>
            <person name="Land M."/>
            <person name="Hauser L."/>
            <person name="Chang Y.J."/>
            <person name="Jeffries C.D."/>
            <person name="Brambilla E."/>
            <person name="Yasawong M."/>
            <person name="Rohde M."/>
            <person name="Pukall R."/>
            <person name="Spring S."/>
            <person name="Goker M."/>
            <person name="Woyke T."/>
            <person name="Bristow J."/>
            <person name="Eisen J.A."/>
            <person name="Markowitz V."/>
            <person name="Hugenholtz P."/>
            <person name="Kyrpides N.C."/>
            <person name="Klenk H.P."/>
        </authorList>
    </citation>
    <scope>NUCLEOTIDE SEQUENCE [LARGE SCALE GENOMIC DNA]</scope>
    <source>
        <strain evidence="10">ATCC 51220 / DSM 2926 / LMG 16218 / CuHBu1</strain>
        <plasmid evidence="10">pILYOP01</plasmid>
    </source>
</reference>